<dbReference type="EMBL" id="MFJY01000049">
    <property type="protein sequence ID" value="OGG27446.1"/>
    <property type="molecule type" value="Genomic_DNA"/>
</dbReference>
<proteinExistence type="predicted"/>
<dbReference type="InterPro" id="IPR037914">
    <property type="entry name" value="SpoVT-AbrB_sf"/>
</dbReference>
<evidence type="ECO:0000259" key="1">
    <source>
        <dbReference type="SMART" id="SM00966"/>
    </source>
</evidence>
<name>A0A1F6ARY0_9BACT</name>
<accession>A0A1F6ARY0</accession>
<reference evidence="2 3" key="1">
    <citation type="journal article" date="2016" name="Nat. Commun.">
        <title>Thousands of microbial genomes shed light on interconnected biogeochemical processes in an aquifer system.</title>
        <authorList>
            <person name="Anantharaman K."/>
            <person name="Brown C.T."/>
            <person name="Hug L.A."/>
            <person name="Sharon I."/>
            <person name="Castelle C.J."/>
            <person name="Probst A.J."/>
            <person name="Thomas B.C."/>
            <person name="Singh A."/>
            <person name="Wilkins M.J."/>
            <person name="Karaoz U."/>
            <person name="Brodie E.L."/>
            <person name="Williams K.H."/>
            <person name="Hubbard S.S."/>
            <person name="Banfield J.F."/>
        </authorList>
    </citation>
    <scope>NUCLEOTIDE SEQUENCE [LARGE SCALE GENOMIC DNA]</scope>
</reference>
<dbReference type="Pfam" id="PF04014">
    <property type="entry name" value="MazE_antitoxin"/>
    <property type="match status" value="1"/>
</dbReference>
<evidence type="ECO:0000313" key="2">
    <source>
        <dbReference type="EMBL" id="OGG27446.1"/>
    </source>
</evidence>
<evidence type="ECO:0000313" key="3">
    <source>
        <dbReference type="Proteomes" id="UP000178305"/>
    </source>
</evidence>
<dbReference type="Proteomes" id="UP000178305">
    <property type="component" value="Unassembled WGS sequence"/>
</dbReference>
<organism evidence="2 3">
    <name type="scientific">Candidatus Gottesmanbacteria bacterium RIFCSPLOWO2_01_FULL_48_11</name>
    <dbReference type="NCBI Taxonomy" id="1798395"/>
    <lineage>
        <taxon>Bacteria</taxon>
        <taxon>Candidatus Gottesmaniibacteriota</taxon>
    </lineage>
</organism>
<dbReference type="SUPFAM" id="SSF89447">
    <property type="entry name" value="AbrB/MazE/MraZ-like"/>
    <property type="match status" value="1"/>
</dbReference>
<sequence length="83" mass="9099">MKQKIIKVGNSAAVIIPKAVLEESGVKIGSSVNVAYKADMGHVILEIPRKYTATNTIIDREVYAVGNDLLKRYLPAFKKLARA</sequence>
<dbReference type="InterPro" id="IPR007159">
    <property type="entry name" value="SpoVT-AbrB_dom"/>
</dbReference>
<gene>
    <name evidence="2" type="ORF">A3A64_00305</name>
</gene>
<dbReference type="SMART" id="SM00966">
    <property type="entry name" value="SpoVT_AbrB"/>
    <property type="match status" value="1"/>
</dbReference>
<dbReference type="Gene3D" id="2.10.260.10">
    <property type="match status" value="1"/>
</dbReference>
<feature type="domain" description="SpoVT-AbrB" evidence="1">
    <location>
        <begin position="6"/>
        <end position="54"/>
    </location>
</feature>
<dbReference type="AlphaFoldDB" id="A0A1F6ARY0"/>
<comment type="caution">
    <text evidence="2">The sequence shown here is derived from an EMBL/GenBank/DDBJ whole genome shotgun (WGS) entry which is preliminary data.</text>
</comment>
<dbReference type="GO" id="GO:0003677">
    <property type="term" value="F:DNA binding"/>
    <property type="evidence" value="ECO:0007669"/>
    <property type="project" value="InterPro"/>
</dbReference>
<protein>
    <recommendedName>
        <fullName evidence="1">SpoVT-AbrB domain-containing protein</fullName>
    </recommendedName>
</protein>